<proteinExistence type="predicted"/>
<evidence type="ECO:0000313" key="1">
    <source>
        <dbReference type="EMBL" id="PNP83995.1"/>
    </source>
</evidence>
<accession>A0A2K0WNZ6</accession>
<comment type="caution">
    <text evidence="1">The sequence shown here is derived from an EMBL/GenBank/DDBJ whole genome shotgun (WGS) entry which is preliminary data.</text>
</comment>
<dbReference type="EMBL" id="MTQA01000047">
    <property type="protein sequence ID" value="PNP83995.1"/>
    <property type="molecule type" value="Genomic_DNA"/>
</dbReference>
<gene>
    <name evidence="1" type="ORF">FNYG_02683</name>
</gene>
<dbReference type="Proteomes" id="UP000236664">
    <property type="component" value="Unassembled WGS sequence"/>
</dbReference>
<evidence type="ECO:0000313" key="2">
    <source>
        <dbReference type="Proteomes" id="UP000236664"/>
    </source>
</evidence>
<sequence length="261" mass="29227">MAVSKAVSEQELEAKGRRELQASMVELKAQERHRRKLEAAKFLIKLEWPLDSTEAVAQAAGIPSPDEGAISGPYYFLEINAINKATIEAYLKTNPSLTGFSPTFIPWNPARKSLSPHSLHPTLGIESTLPHHRLEHMHDEPRPAQNEYPVWYFIYGDLADLSVLVELLDDNLRFYTAVIIGGGYIGNFGPANNVEDLMSSVSIALQVETQEQEDMLRAYQGDAYEVVRCPIYVMLTDYGELWAYGEAVPGLTFRLIKKATD</sequence>
<protein>
    <recommendedName>
        <fullName evidence="3">Gamma-glutamylcyclotransferase AIG2-like domain-containing protein</fullName>
    </recommendedName>
</protein>
<reference evidence="1 2" key="1">
    <citation type="submission" date="2017-06" db="EMBL/GenBank/DDBJ databases">
        <title>Genome of Fusarium nygamai isolate CS10214.</title>
        <authorList>
            <person name="Gardiner D.M."/>
            <person name="Obanor F."/>
            <person name="Kazan K."/>
        </authorList>
    </citation>
    <scope>NUCLEOTIDE SEQUENCE [LARGE SCALE GENOMIC DNA]</scope>
    <source>
        <strain evidence="1 2">CS10214</strain>
    </source>
</reference>
<keyword evidence="2" id="KW-1185">Reference proteome</keyword>
<dbReference type="AlphaFoldDB" id="A0A2K0WNZ6"/>
<dbReference type="OrthoDB" id="3262926at2759"/>
<name>A0A2K0WNZ6_GIBNY</name>
<organism evidence="1 2">
    <name type="scientific">Gibberella nygamai</name>
    <name type="common">Bean root rot disease fungus</name>
    <name type="synonym">Fusarium nygamai</name>
    <dbReference type="NCBI Taxonomy" id="42673"/>
    <lineage>
        <taxon>Eukaryota</taxon>
        <taxon>Fungi</taxon>
        <taxon>Dikarya</taxon>
        <taxon>Ascomycota</taxon>
        <taxon>Pezizomycotina</taxon>
        <taxon>Sordariomycetes</taxon>
        <taxon>Hypocreomycetidae</taxon>
        <taxon>Hypocreales</taxon>
        <taxon>Nectriaceae</taxon>
        <taxon>Fusarium</taxon>
        <taxon>Fusarium fujikuroi species complex</taxon>
    </lineage>
</organism>
<evidence type="ECO:0008006" key="3">
    <source>
        <dbReference type="Google" id="ProtNLM"/>
    </source>
</evidence>